<dbReference type="FunFam" id="3.30.70.330:FF:000001">
    <property type="entry name" value="50S ribosomal protein L23"/>
    <property type="match status" value="1"/>
</dbReference>
<protein>
    <recommendedName>
        <fullName evidence="6">Large ribosomal subunit protein uL23</fullName>
    </recommendedName>
</protein>
<dbReference type="OrthoDB" id="9793353at2"/>
<dbReference type="NCBIfam" id="NF004359">
    <property type="entry name" value="PRK05738.1-3"/>
    <property type="match status" value="1"/>
</dbReference>
<proteinExistence type="inferred from homology"/>
<keyword evidence="3 6" id="KW-0694">RNA-binding</keyword>
<dbReference type="Gene3D" id="3.30.70.330">
    <property type="match status" value="1"/>
</dbReference>
<keyword evidence="4 6" id="KW-0689">Ribosomal protein</keyword>
<organism evidence="8 9">
    <name type="scientific">Maledivibacter halophilus</name>
    <dbReference type="NCBI Taxonomy" id="36842"/>
    <lineage>
        <taxon>Bacteria</taxon>
        <taxon>Bacillati</taxon>
        <taxon>Bacillota</taxon>
        <taxon>Clostridia</taxon>
        <taxon>Peptostreptococcales</taxon>
        <taxon>Caminicellaceae</taxon>
        <taxon>Maledivibacter</taxon>
    </lineage>
</organism>
<dbReference type="NCBIfam" id="NF004363">
    <property type="entry name" value="PRK05738.2-4"/>
    <property type="match status" value="1"/>
</dbReference>
<dbReference type="Proteomes" id="UP000190285">
    <property type="component" value="Unassembled WGS sequence"/>
</dbReference>
<dbReference type="AlphaFoldDB" id="A0A1T5I7R8"/>
<evidence type="ECO:0000256" key="3">
    <source>
        <dbReference type="ARBA" id="ARBA00022884"/>
    </source>
</evidence>
<dbReference type="GO" id="GO:0006412">
    <property type="term" value="P:translation"/>
    <property type="evidence" value="ECO:0007669"/>
    <property type="project" value="UniProtKB-UniRule"/>
</dbReference>
<evidence type="ECO:0000313" key="8">
    <source>
        <dbReference type="EMBL" id="SKC35245.1"/>
    </source>
</evidence>
<dbReference type="PANTHER" id="PTHR11620">
    <property type="entry name" value="60S RIBOSOMAL PROTEIN L23A"/>
    <property type="match status" value="1"/>
</dbReference>
<accession>A0A1T5I7R8</accession>
<keyword evidence="9" id="KW-1185">Reference proteome</keyword>
<dbReference type="GO" id="GO:1990904">
    <property type="term" value="C:ribonucleoprotein complex"/>
    <property type="evidence" value="ECO:0007669"/>
    <property type="project" value="UniProtKB-KW"/>
</dbReference>
<dbReference type="HAMAP" id="MF_01369_B">
    <property type="entry name" value="Ribosomal_uL23_B"/>
    <property type="match status" value="1"/>
</dbReference>
<evidence type="ECO:0000256" key="4">
    <source>
        <dbReference type="ARBA" id="ARBA00022980"/>
    </source>
</evidence>
<dbReference type="RefSeq" id="WP_079488408.1">
    <property type="nucleotide sequence ID" value="NZ_FUZT01000001.1"/>
</dbReference>
<dbReference type="GO" id="GO:0019843">
    <property type="term" value="F:rRNA binding"/>
    <property type="evidence" value="ECO:0007669"/>
    <property type="project" value="UniProtKB-UniRule"/>
</dbReference>
<keyword evidence="5 6" id="KW-0687">Ribonucleoprotein</keyword>
<name>A0A1T5I7R8_9FIRM</name>
<dbReference type="PROSITE" id="PS00050">
    <property type="entry name" value="RIBOSOMAL_L23"/>
    <property type="match status" value="1"/>
</dbReference>
<gene>
    <name evidence="6" type="primary">rplW</name>
    <name evidence="8" type="ORF">SAMN02194393_00005</name>
</gene>
<evidence type="ECO:0000256" key="5">
    <source>
        <dbReference type="ARBA" id="ARBA00023274"/>
    </source>
</evidence>
<evidence type="ECO:0000256" key="6">
    <source>
        <dbReference type="HAMAP-Rule" id="MF_01369"/>
    </source>
</evidence>
<evidence type="ECO:0000256" key="7">
    <source>
        <dbReference type="RuleBase" id="RU003934"/>
    </source>
</evidence>
<keyword evidence="2 6" id="KW-0699">rRNA-binding</keyword>
<comment type="function">
    <text evidence="6">One of the early assembly proteins it binds 23S rRNA. One of the proteins that surrounds the polypeptide exit tunnel on the outside of the ribosome. Forms the main docking site for trigger factor binding to the ribosome.</text>
</comment>
<comment type="subunit">
    <text evidence="6">Part of the 50S ribosomal subunit. Contacts protein L29, and trigger factor when it is bound to the ribosome.</text>
</comment>
<dbReference type="GO" id="GO:0003735">
    <property type="term" value="F:structural constituent of ribosome"/>
    <property type="evidence" value="ECO:0007669"/>
    <property type="project" value="InterPro"/>
</dbReference>
<evidence type="ECO:0000256" key="2">
    <source>
        <dbReference type="ARBA" id="ARBA00022730"/>
    </source>
</evidence>
<reference evidence="8 9" key="1">
    <citation type="submission" date="2017-02" db="EMBL/GenBank/DDBJ databases">
        <authorList>
            <person name="Peterson S.W."/>
        </authorList>
    </citation>
    <scope>NUCLEOTIDE SEQUENCE [LARGE SCALE GENOMIC DNA]</scope>
    <source>
        <strain evidence="8 9">M1</strain>
    </source>
</reference>
<dbReference type="NCBIfam" id="NF004366">
    <property type="entry name" value="PRK05738.3-2"/>
    <property type="match status" value="1"/>
</dbReference>
<evidence type="ECO:0000256" key="1">
    <source>
        <dbReference type="ARBA" id="ARBA00006700"/>
    </source>
</evidence>
<dbReference type="InterPro" id="IPR012678">
    <property type="entry name" value="Ribosomal_uL23/eL15/eS24_sf"/>
</dbReference>
<dbReference type="EMBL" id="FUZT01000001">
    <property type="protein sequence ID" value="SKC35245.1"/>
    <property type="molecule type" value="Genomic_DNA"/>
</dbReference>
<dbReference type="SUPFAM" id="SSF54189">
    <property type="entry name" value="Ribosomal proteins S24e, L23 and L15e"/>
    <property type="match status" value="1"/>
</dbReference>
<dbReference type="STRING" id="36842.SAMN02194393_00005"/>
<evidence type="ECO:0000313" key="9">
    <source>
        <dbReference type="Proteomes" id="UP000190285"/>
    </source>
</evidence>
<dbReference type="InterPro" id="IPR001014">
    <property type="entry name" value="Ribosomal_uL23_CS"/>
</dbReference>
<dbReference type="Pfam" id="PF00276">
    <property type="entry name" value="Ribosomal_L23"/>
    <property type="match status" value="1"/>
</dbReference>
<comment type="similarity">
    <text evidence="1 6 7">Belongs to the universal ribosomal protein uL23 family.</text>
</comment>
<sequence length="96" mass="11191">MRTPYDIVIKPLVTEKSMEDMSEGKYTFEVAKDANKSEVKKAVEEIFGVKVEKISTMNVRGKKKRMGRFVGRRRDWKKAIIKLTEDSKPIEFFEGM</sequence>
<dbReference type="InterPro" id="IPR012677">
    <property type="entry name" value="Nucleotide-bd_a/b_plait_sf"/>
</dbReference>
<dbReference type="GO" id="GO:0005840">
    <property type="term" value="C:ribosome"/>
    <property type="evidence" value="ECO:0007669"/>
    <property type="project" value="UniProtKB-KW"/>
</dbReference>
<dbReference type="InterPro" id="IPR013025">
    <property type="entry name" value="Ribosomal_uL23-like"/>
</dbReference>